<dbReference type="InterPro" id="IPR036515">
    <property type="entry name" value="Transposase_17_sf"/>
</dbReference>
<comment type="caution">
    <text evidence="2">The sequence shown here is derived from an EMBL/GenBank/DDBJ whole genome shotgun (WGS) entry which is preliminary data.</text>
</comment>
<dbReference type="EMBL" id="DSVI01000004">
    <property type="protein sequence ID" value="HGT46645.1"/>
    <property type="molecule type" value="Genomic_DNA"/>
</dbReference>
<dbReference type="Pfam" id="PF01797">
    <property type="entry name" value="Y1_Tnp"/>
    <property type="match status" value="1"/>
</dbReference>
<organism evidence="2">
    <name type="scientific">Ignavibacterium album</name>
    <dbReference type="NCBI Taxonomy" id="591197"/>
    <lineage>
        <taxon>Bacteria</taxon>
        <taxon>Pseudomonadati</taxon>
        <taxon>Ignavibacteriota</taxon>
        <taxon>Ignavibacteria</taxon>
        <taxon>Ignavibacteriales</taxon>
        <taxon>Ignavibacteriaceae</taxon>
        <taxon>Ignavibacterium</taxon>
    </lineage>
</organism>
<evidence type="ECO:0000313" key="2">
    <source>
        <dbReference type="EMBL" id="HGT46645.1"/>
    </source>
</evidence>
<reference evidence="2" key="1">
    <citation type="journal article" date="2020" name="mSystems">
        <title>Genome- and Community-Level Interaction Insights into Carbon Utilization and Element Cycling Functions of Hydrothermarchaeota in Hydrothermal Sediment.</title>
        <authorList>
            <person name="Zhou Z."/>
            <person name="Liu Y."/>
            <person name="Xu W."/>
            <person name="Pan J."/>
            <person name="Luo Z.H."/>
            <person name="Li M."/>
        </authorList>
    </citation>
    <scope>NUCLEOTIDE SEQUENCE [LARGE SCALE GENOMIC DNA]</scope>
    <source>
        <strain evidence="2">SpSt-500</strain>
    </source>
</reference>
<evidence type="ECO:0000259" key="1">
    <source>
        <dbReference type="SMART" id="SM01321"/>
    </source>
</evidence>
<dbReference type="InterPro" id="IPR002686">
    <property type="entry name" value="Transposase_17"/>
</dbReference>
<dbReference type="Gene3D" id="3.30.70.1290">
    <property type="entry name" value="Transposase IS200-like"/>
    <property type="match status" value="1"/>
</dbReference>
<protein>
    <recommendedName>
        <fullName evidence="1">Transposase IS200-like domain-containing protein</fullName>
    </recommendedName>
</protein>
<gene>
    <name evidence="2" type="ORF">ENS56_01255</name>
</gene>
<dbReference type="AlphaFoldDB" id="A0A832G682"/>
<dbReference type="GO" id="GO:0043565">
    <property type="term" value="F:sequence-specific DNA binding"/>
    <property type="evidence" value="ECO:0007669"/>
    <property type="project" value="TreeGrafter"/>
</dbReference>
<accession>A0A832G682</accession>
<dbReference type="GO" id="GO:0004803">
    <property type="term" value="F:transposase activity"/>
    <property type="evidence" value="ECO:0007669"/>
    <property type="project" value="InterPro"/>
</dbReference>
<feature type="domain" description="Transposase IS200-like" evidence="1">
    <location>
        <begin position="16"/>
        <end position="172"/>
    </location>
</feature>
<name>A0A832G682_9BACT</name>
<dbReference type="SUPFAM" id="SSF143422">
    <property type="entry name" value="Transposase IS200-like"/>
    <property type="match status" value="1"/>
</dbReference>
<proteinExistence type="predicted"/>
<dbReference type="SMART" id="SM01321">
    <property type="entry name" value="Y1_Tnp"/>
    <property type="match status" value="1"/>
</dbReference>
<sequence length="198" mass="23797">MIIRHFHRRNLPHLYYNEGIYFVTFRLYGSIHPNELKKLQEEIIKNQSLHPHEQKKVFKKYDLLLDKAYNDIKYLQQPEIMGICKSALHFYDGKELNLICYCIMPNHIHLVFEQINKNRLVGDIVGSIKKFIARESNKILNRKGKFWQSESFDRLVRDEIELYFTIKYVLMNPINSGLVNDWNEWQGTFCKPEFKVID</sequence>
<dbReference type="PANTHER" id="PTHR36966:SF1">
    <property type="entry name" value="REP-ASSOCIATED TYROSINE TRANSPOSASE"/>
    <property type="match status" value="1"/>
</dbReference>
<dbReference type="GO" id="GO:0006313">
    <property type="term" value="P:DNA transposition"/>
    <property type="evidence" value="ECO:0007669"/>
    <property type="project" value="InterPro"/>
</dbReference>
<dbReference type="InterPro" id="IPR052715">
    <property type="entry name" value="RAYT_transposase"/>
</dbReference>
<dbReference type="PANTHER" id="PTHR36966">
    <property type="entry name" value="REP-ASSOCIATED TYROSINE TRANSPOSASE"/>
    <property type="match status" value="1"/>
</dbReference>